<dbReference type="InterPro" id="IPR036691">
    <property type="entry name" value="Endo/exonu/phosph_ase_sf"/>
</dbReference>
<organism evidence="1 2">
    <name type="scientific">Necator americanus</name>
    <name type="common">Human hookworm</name>
    <dbReference type="NCBI Taxonomy" id="51031"/>
    <lineage>
        <taxon>Eukaryota</taxon>
        <taxon>Metazoa</taxon>
        <taxon>Ecdysozoa</taxon>
        <taxon>Nematoda</taxon>
        <taxon>Chromadorea</taxon>
        <taxon>Rhabditida</taxon>
        <taxon>Rhabditina</taxon>
        <taxon>Rhabditomorpha</taxon>
        <taxon>Strongyloidea</taxon>
        <taxon>Ancylostomatidae</taxon>
        <taxon>Bunostominae</taxon>
        <taxon>Necator</taxon>
    </lineage>
</organism>
<proteinExistence type="predicted"/>
<name>A0ABR1DCG2_NECAM</name>
<comment type="caution">
    <text evidence="1">The sequence shown here is derived from an EMBL/GenBank/DDBJ whole genome shotgun (WGS) entry which is preliminary data.</text>
</comment>
<protein>
    <recommendedName>
        <fullName evidence="3">Endonuclease/exonuclease/phosphatase domain-containing protein</fullName>
    </recommendedName>
</protein>
<evidence type="ECO:0000313" key="1">
    <source>
        <dbReference type="EMBL" id="KAK6748190.1"/>
    </source>
</evidence>
<accession>A0ABR1DCG2</accession>
<sequence length="344" mass="39101">MYGDRWETTRSKVAQDVFDVDHGDACPTRHEGCLKLCSYKAITVPANTNLRAILGAAEQKMFRRVGDVGLAVQACVIYLVDSHEILSPRLAILRLRDLRQKLICIINCYSPTLAAESKLESFYKELDETISNEKSFYKFAIGDFNAIIDKATDEEYGMGRLEWETGMKTAIVLPGSCPSLSSFMEDLSKYRQKKILEAAQRRTSLRRYRRDLREHNIPLAALLSEDGTRTSSRREMKIITERFYANLLRSSTPVPSPIIPTGETPSLFESPFRNQSGANLSTPLELPFDMLVERVMQNVYQDHLRAEVLPAFADDDADASYVRTLANRYYRCTTAFPPPRYHAC</sequence>
<reference evidence="1 2" key="1">
    <citation type="submission" date="2023-08" db="EMBL/GenBank/DDBJ databases">
        <title>A Necator americanus chromosomal reference genome.</title>
        <authorList>
            <person name="Ilik V."/>
            <person name="Petrzelkova K.J."/>
            <person name="Pardy F."/>
            <person name="Fuh T."/>
            <person name="Niatou-Singa F.S."/>
            <person name="Gouil Q."/>
            <person name="Baker L."/>
            <person name="Ritchie M.E."/>
            <person name="Jex A.R."/>
            <person name="Gazzola D."/>
            <person name="Li H."/>
            <person name="Toshio Fujiwara R."/>
            <person name="Zhan B."/>
            <person name="Aroian R.V."/>
            <person name="Pafco B."/>
            <person name="Schwarz E.M."/>
        </authorList>
    </citation>
    <scope>NUCLEOTIDE SEQUENCE [LARGE SCALE GENOMIC DNA]</scope>
    <source>
        <strain evidence="1 2">Aroian</strain>
        <tissue evidence="1">Whole animal</tissue>
    </source>
</reference>
<keyword evidence="2" id="KW-1185">Reference proteome</keyword>
<dbReference type="Gene3D" id="3.60.10.10">
    <property type="entry name" value="Endonuclease/exonuclease/phosphatase"/>
    <property type="match status" value="1"/>
</dbReference>
<dbReference type="EMBL" id="JAVFWL010000004">
    <property type="protein sequence ID" value="KAK6748190.1"/>
    <property type="molecule type" value="Genomic_DNA"/>
</dbReference>
<dbReference type="SUPFAM" id="SSF56219">
    <property type="entry name" value="DNase I-like"/>
    <property type="match status" value="1"/>
</dbReference>
<evidence type="ECO:0008006" key="3">
    <source>
        <dbReference type="Google" id="ProtNLM"/>
    </source>
</evidence>
<evidence type="ECO:0000313" key="2">
    <source>
        <dbReference type="Proteomes" id="UP001303046"/>
    </source>
</evidence>
<gene>
    <name evidence="1" type="primary">Necator_chrIV.g14343</name>
    <name evidence="1" type="ORF">RB195_001049</name>
</gene>
<dbReference type="Proteomes" id="UP001303046">
    <property type="component" value="Unassembled WGS sequence"/>
</dbReference>